<sequence>MSAVSEPFYKLYQYFLSLLGADRISFRNTEVPFYFFSVGIFTFLLLGACLILFLSVRDMLRRKGNAHSLGMSFSLFWEVVGTSAAVSVFSLFLLGYSEPYSIAEGKRPVYKDEAVDFIFDLTQSQMARDIKVCDSKLETKGNREPCRNISRLEAVKSEAVYAVNKLTAEGVSYFCVGYFTTVFNRLVECTDSVETVLDMIERLDLSFAGDAGTNLEGAFGENYNFVKTILPKEARITAVVITDGGRETYRLGAISGEKSANGIFIERPPDWDEKKLEAIVREMNQNQSIRIIPVGVGSHEWVPVPNLGSDGREDFVKTDKGDILYTKLDENIIKKIALWSGDSERYFILREGKSFGDWLITQTLSGRRVDKYVPVEEYTEYWIYPVVLAVLLGSLYLGMLGFLGRLFAWLFRQES</sequence>
<evidence type="ECO:0000313" key="2">
    <source>
        <dbReference type="EMBL" id="OGZ95280.1"/>
    </source>
</evidence>
<organism evidence="2 3">
    <name type="scientific">Candidatus Sungbacteria bacterium RIFCSPHIGHO2_01_FULL_47_32</name>
    <dbReference type="NCBI Taxonomy" id="1802264"/>
    <lineage>
        <taxon>Bacteria</taxon>
        <taxon>Candidatus Sungiibacteriota</taxon>
    </lineage>
</organism>
<gene>
    <name evidence="2" type="ORF">A2633_06170</name>
</gene>
<accession>A0A1G2K9Y5</accession>
<comment type="caution">
    <text evidence="2">The sequence shown here is derived from an EMBL/GenBank/DDBJ whole genome shotgun (WGS) entry which is preliminary data.</text>
</comment>
<keyword evidence="1" id="KW-1133">Transmembrane helix</keyword>
<dbReference type="EMBL" id="MHQC01000014">
    <property type="protein sequence ID" value="OGZ95280.1"/>
    <property type="molecule type" value="Genomic_DNA"/>
</dbReference>
<feature type="transmembrane region" description="Helical" evidence="1">
    <location>
        <begin position="381"/>
        <end position="403"/>
    </location>
</feature>
<feature type="transmembrane region" description="Helical" evidence="1">
    <location>
        <begin position="33"/>
        <end position="54"/>
    </location>
</feature>
<dbReference type="AlphaFoldDB" id="A0A1G2K9Y5"/>
<reference evidence="2 3" key="1">
    <citation type="journal article" date="2016" name="Nat. Commun.">
        <title>Thousands of microbial genomes shed light on interconnected biogeochemical processes in an aquifer system.</title>
        <authorList>
            <person name="Anantharaman K."/>
            <person name="Brown C.T."/>
            <person name="Hug L.A."/>
            <person name="Sharon I."/>
            <person name="Castelle C.J."/>
            <person name="Probst A.J."/>
            <person name="Thomas B.C."/>
            <person name="Singh A."/>
            <person name="Wilkins M.J."/>
            <person name="Karaoz U."/>
            <person name="Brodie E.L."/>
            <person name="Williams K.H."/>
            <person name="Hubbard S.S."/>
            <person name="Banfield J.F."/>
        </authorList>
    </citation>
    <scope>NUCLEOTIDE SEQUENCE [LARGE SCALE GENOMIC DNA]</scope>
</reference>
<evidence type="ECO:0000313" key="3">
    <source>
        <dbReference type="Proteomes" id="UP000177152"/>
    </source>
</evidence>
<keyword evidence="1" id="KW-0812">Transmembrane</keyword>
<feature type="transmembrane region" description="Helical" evidence="1">
    <location>
        <begin position="75"/>
        <end position="96"/>
    </location>
</feature>
<protein>
    <recommendedName>
        <fullName evidence="4">VWFA domain-containing protein</fullName>
    </recommendedName>
</protein>
<dbReference type="InterPro" id="IPR036465">
    <property type="entry name" value="vWFA_dom_sf"/>
</dbReference>
<proteinExistence type="predicted"/>
<dbReference type="Gene3D" id="3.40.50.410">
    <property type="entry name" value="von Willebrand factor, type A domain"/>
    <property type="match status" value="1"/>
</dbReference>
<evidence type="ECO:0000256" key="1">
    <source>
        <dbReference type="SAM" id="Phobius"/>
    </source>
</evidence>
<dbReference type="Proteomes" id="UP000177152">
    <property type="component" value="Unassembled WGS sequence"/>
</dbReference>
<keyword evidence="1" id="KW-0472">Membrane</keyword>
<dbReference type="SUPFAM" id="SSF53300">
    <property type="entry name" value="vWA-like"/>
    <property type="match status" value="1"/>
</dbReference>
<name>A0A1G2K9Y5_9BACT</name>
<evidence type="ECO:0008006" key="4">
    <source>
        <dbReference type="Google" id="ProtNLM"/>
    </source>
</evidence>